<accession>A0A1H3NMH6</accession>
<dbReference type="EMBL" id="FNQC01000003">
    <property type="protein sequence ID" value="SDY90116.1"/>
    <property type="molecule type" value="Genomic_DNA"/>
</dbReference>
<evidence type="ECO:0000313" key="2">
    <source>
        <dbReference type="Proteomes" id="UP000199663"/>
    </source>
</evidence>
<dbReference type="Proteomes" id="UP000199663">
    <property type="component" value="Unassembled WGS sequence"/>
</dbReference>
<dbReference type="RefSeq" id="WP_019597284.1">
    <property type="nucleotide sequence ID" value="NZ_FNQC01000003.1"/>
</dbReference>
<evidence type="ECO:0000313" key="1">
    <source>
        <dbReference type="EMBL" id="SDY90116.1"/>
    </source>
</evidence>
<gene>
    <name evidence="1" type="ORF">SAMN05444412_103327</name>
</gene>
<sequence length="114" mass="13109">MKTKFFCTMRASVVLGTALILIMGGCQDDLNDHPLAFEEESSKKLEILEGTLMFETFNDYDEFFNKPEKFEIPKFDNAKLFFFEEAGGVKENLRTSSDATEFLEDLEDTQLLEI</sequence>
<dbReference type="PROSITE" id="PS51257">
    <property type="entry name" value="PROKAR_LIPOPROTEIN"/>
    <property type="match status" value="1"/>
</dbReference>
<comment type="caution">
    <text evidence="1">The sequence shown here is derived from an EMBL/GenBank/DDBJ whole genome shotgun (WGS) entry which is preliminary data.</text>
</comment>
<reference evidence="1 2" key="1">
    <citation type="submission" date="2016-10" db="EMBL/GenBank/DDBJ databases">
        <authorList>
            <person name="Varghese N."/>
            <person name="Submissions S."/>
        </authorList>
    </citation>
    <scope>NUCLEOTIDE SEQUENCE [LARGE SCALE GENOMIC DNA]</scope>
    <source>
        <strain evidence="1 2">DSM 17997</strain>
    </source>
</reference>
<keyword evidence="2" id="KW-1185">Reference proteome</keyword>
<name>A0A1H3NMH6_9BACT</name>
<protein>
    <submittedName>
        <fullName evidence="1">Uncharacterized protein</fullName>
    </submittedName>
</protein>
<proteinExistence type="predicted"/>
<organism evidence="1 2">
    <name type="scientific">Rhodonellum ikkaensis</name>
    <dbReference type="NCBI Taxonomy" id="336829"/>
    <lineage>
        <taxon>Bacteria</taxon>
        <taxon>Pseudomonadati</taxon>
        <taxon>Bacteroidota</taxon>
        <taxon>Cytophagia</taxon>
        <taxon>Cytophagales</taxon>
        <taxon>Cytophagaceae</taxon>
        <taxon>Rhodonellum</taxon>
    </lineage>
</organism>